<keyword evidence="3" id="KW-0325">Glycoprotein</keyword>
<dbReference type="EMBL" id="CAJDYZ010007530">
    <property type="protein sequence ID" value="CAD1474385.1"/>
    <property type="molecule type" value="Genomic_DNA"/>
</dbReference>
<dbReference type="SUPFAM" id="SSF53474">
    <property type="entry name" value="alpha/beta-Hydrolases"/>
    <property type="match status" value="1"/>
</dbReference>
<feature type="domain" description="Carboxylesterase type B" evidence="5">
    <location>
        <begin position="55"/>
        <end position="585"/>
    </location>
</feature>
<protein>
    <recommendedName>
        <fullName evidence="5">Carboxylesterase type B domain-containing protein</fullName>
    </recommendedName>
</protein>
<feature type="chain" id="PRO_5028128432" description="Carboxylesterase type B domain-containing protein" evidence="4">
    <location>
        <begin position="22"/>
        <end position="728"/>
    </location>
</feature>
<dbReference type="AlphaFoldDB" id="A0A6V7H504"/>
<evidence type="ECO:0000313" key="7">
    <source>
        <dbReference type="Proteomes" id="UP000752696"/>
    </source>
</evidence>
<proteinExistence type="inferred from homology"/>
<organism evidence="6 7">
    <name type="scientific">Heterotrigona itama</name>
    <dbReference type="NCBI Taxonomy" id="395501"/>
    <lineage>
        <taxon>Eukaryota</taxon>
        <taxon>Metazoa</taxon>
        <taxon>Ecdysozoa</taxon>
        <taxon>Arthropoda</taxon>
        <taxon>Hexapoda</taxon>
        <taxon>Insecta</taxon>
        <taxon>Pterygota</taxon>
        <taxon>Neoptera</taxon>
        <taxon>Endopterygota</taxon>
        <taxon>Hymenoptera</taxon>
        <taxon>Apocrita</taxon>
        <taxon>Aculeata</taxon>
        <taxon>Apoidea</taxon>
        <taxon>Anthophila</taxon>
        <taxon>Apidae</taxon>
        <taxon>Heterotrigona</taxon>
    </lineage>
</organism>
<dbReference type="Pfam" id="PF00135">
    <property type="entry name" value="COesterase"/>
    <property type="match status" value="1"/>
</dbReference>
<keyword evidence="7" id="KW-1185">Reference proteome</keyword>
<dbReference type="Gene3D" id="3.40.50.1820">
    <property type="entry name" value="alpha/beta hydrolase"/>
    <property type="match status" value="1"/>
</dbReference>
<comment type="similarity">
    <text evidence="1">Belongs to the type-B carboxylesterase/lipase family.</text>
</comment>
<dbReference type="Proteomes" id="UP000752696">
    <property type="component" value="Unassembled WGS sequence"/>
</dbReference>
<feature type="non-terminal residue" evidence="6">
    <location>
        <position position="1"/>
    </location>
</feature>
<reference evidence="6" key="1">
    <citation type="submission" date="2020-07" db="EMBL/GenBank/DDBJ databases">
        <authorList>
            <person name="Nazaruddin N."/>
        </authorList>
    </citation>
    <scope>NUCLEOTIDE SEQUENCE</scope>
</reference>
<dbReference type="PANTHER" id="PTHR43903">
    <property type="entry name" value="NEUROLIGIN"/>
    <property type="match status" value="1"/>
</dbReference>
<feature type="signal peptide" evidence="4">
    <location>
        <begin position="1"/>
        <end position="21"/>
    </location>
</feature>
<keyword evidence="2 4" id="KW-0732">Signal</keyword>
<evidence type="ECO:0000256" key="4">
    <source>
        <dbReference type="SAM" id="SignalP"/>
    </source>
</evidence>
<dbReference type="PROSITE" id="PS00941">
    <property type="entry name" value="CARBOXYLESTERASE_B_2"/>
    <property type="match status" value="1"/>
</dbReference>
<dbReference type="InterPro" id="IPR051093">
    <property type="entry name" value="Neuroligin/BSAL"/>
</dbReference>
<sequence>MTRRVCTILIILFYILTTVTSYHLRRQKRIVGGRAAAQPPVDDPVVYLTQSDRQARIYGTRDPNKGFYVFRGIRFGRPPVGLNRFQRPIPQHLEGEINATKWGPPCSQPDINGKKIIGSEDCLFLNVFTPMLPDASDGYPVLIWIHGGGFRRGSACQYEMRNIINKKLIVVSIQYRLGSLGFLSSGTKELPGNNGIFDIMLAVKWVEDYIEYFGGNPKKIVAFGHGTGASAAFMLALSKLSKNTLSGLIAMSGSILSHFAIDKNPSSTVQYIASTNGCPTSDTIEMVRCLQQIPVNRLIEVDSSLETIRSTIDGFLSGLSNLLGPGPVIEGNDDGRFLPNLITNTPENFLQFEDFPSIPLLMGVMNNEVGGAIFGDYKTEIENKLRTVPDFLNKYLIPTLQNTISNFGNKSHSITESFSRYFNVFNTGNNSAQIAKIAEAMGDTLYNVPAFLTVNYWAKKSEAFLYSFDHKRKRNCNNNFLAGLPIVKARHADDIPSHGDDLGYIFKENTITGESVQCDEESNEENERVENVFTNLIAEFARSGTPNITVSSQGDSLFSNLLPKFSSKTNPFISITSTPRIMEQFRYCEIGLWTGLAERLKSNTCNFLKNTINIVEHEAQKVKNIVTNPVKTEDRIADVMPNFTVLKNETKVPKIDDLMKNTKYKTQKSMSRSICCSFRSDILELISELGLSSVASIVSTQISVSVCLIMSSGDVDCGISVSVTTSIE</sequence>
<dbReference type="InterPro" id="IPR019819">
    <property type="entry name" value="Carboxylesterase_B_CS"/>
</dbReference>
<dbReference type="InterPro" id="IPR029058">
    <property type="entry name" value="AB_hydrolase_fold"/>
</dbReference>
<dbReference type="InterPro" id="IPR002018">
    <property type="entry name" value="CarbesteraseB"/>
</dbReference>
<accession>A0A6V7H504</accession>
<comment type="caution">
    <text evidence="6">The sequence shown here is derived from an EMBL/GenBank/DDBJ whole genome shotgun (WGS) entry which is preliminary data.</text>
</comment>
<evidence type="ECO:0000259" key="5">
    <source>
        <dbReference type="Pfam" id="PF00135"/>
    </source>
</evidence>
<evidence type="ECO:0000256" key="2">
    <source>
        <dbReference type="ARBA" id="ARBA00022729"/>
    </source>
</evidence>
<evidence type="ECO:0000256" key="1">
    <source>
        <dbReference type="ARBA" id="ARBA00005964"/>
    </source>
</evidence>
<name>A0A6V7H504_9HYME</name>
<gene>
    <name evidence="6" type="ORF">MHI_LOCUS463811</name>
</gene>
<evidence type="ECO:0000256" key="3">
    <source>
        <dbReference type="ARBA" id="ARBA00023180"/>
    </source>
</evidence>
<evidence type="ECO:0000313" key="6">
    <source>
        <dbReference type="EMBL" id="CAD1474385.1"/>
    </source>
</evidence>